<evidence type="ECO:0000256" key="7">
    <source>
        <dbReference type="ARBA" id="ARBA00022723"/>
    </source>
</evidence>
<keyword evidence="13" id="KW-0472">Membrane</keyword>
<feature type="domain" description="Pex N-terminal" evidence="18">
    <location>
        <begin position="66"/>
        <end position="251"/>
    </location>
</feature>
<dbReference type="PANTHER" id="PTHR48178:SF1">
    <property type="entry name" value="PEROXISOME BIOGENESIS FACTOR 2"/>
    <property type="match status" value="1"/>
</dbReference>
<evidence type="ECO:0000256" key="8">
    <source>
        <dbReference type="ARBA" id="ARBA00022771"/>
    </source>
</evidence>
<evidence type="ECO:0000256" key="14">
    <source>
        <dbReference type="ARBA" id="ARBA00023140"/>
    </source>
</evidence>
<dbReference type="GO" id="GO:0016558">
    <property type="term" value="P:protein import into peroxisome matrix"/>
    <property type="evidence" value="ECO:0007669"/>
    <property type="project" value="InterPro"/>
</dbReference>
<evidence type="ECO:0000256" key="12">
    <source>
        <dbReference type="ARBA" id="ARBA00022989"/>
    </source>
</evidence>
<dbReference type="InterPro" id="IPR006845">
    <property type="entry name" value="Pex_N"/>
</dbReference>
<protein>
    <recommendedName>
        <fullName evidence="17">RING-type E3 ubiquitin transferase (cysteine targeting)</fullName>
        <ecNumber evidence="17">2.3.2.36</ecNumber>
    </recommendedName>
    <alternativeName>
        <fullName evidence="15">Peroxin-2</fullName>
    </alternativeName>
</protein>
<keyword evidence="11" id="KW-0653">Protein transport</keyword>
<evidence type="ECO:0000256" key="11">
    <source>
        <dbReference type="ARBA" id="ARBA00022927"/>
    </source>
</evidence>
<dbReference type="GO" id="GO:0061630">
    <property type="term" value="F:ubiquitin protein ligase activity"/>
    <property type="evidence" value="ECO:0007669"/>
    <property type="project" value="UniProtKB-EC"/>
</dbReference>
<dbReference type="Pfam" id="PF04757">
    <property type="entry name" value="Pex2_Pex12"/>
    <property type="match status" value="1"/>
</dbReference>
<dbReference type="EMBL" id="OE180796">
    <property type="protein sequence ID" value="CAD7571976.1"/>
    <property type="molecule type" value="Genomic_DNA"/>
</dbReference>
<evidence type="ECO:0000256" key="15">
    <source>
        <dbReference type="ARBA" id="ARBA00032511"/>
    </source>
</evidence>
<dbReference type="GO" id="GO:0008270">
    <property type="term" value="F:zinc ion binding"/>
    <property type="evidence" value="ECO:0007669"/>
    <property type="project" value="UniProtKB-KW"/>
</dbReference>
<evidence type="ECO:0000256" key="16">
    <source>
        <dbReference type="ARBA" id="ARBA00034438"/>
    </source>
</evidence>
<dbReference type="GO" id="GO:0005778">
    <property type="term" value="C:peroxisomal membrane"/>
    <property type="evidence" value="ECO:0007669"/>
    <property type="project" value="UniProtKB-SubCell"/>
</dbReference>
<evidence type="ECO:0000256" key="13">
    <source>
        <dbReference type="ARBA" id="ARBA00023136"/>
    </source>
</evidence>
<evidence type="ECO:0000256" key="1">
    <source>
        <dbReference type="ARBA" id="ARBA00004585"/>
    </source>
</evidence>
<reference evidence="19" key="1">
    <citation type="submission" date="2020-11" db="EMBL/GenBank/DDBJ databases">
        <authorList>
            <person name="Tran Van P."/>
        </authorList>
    </citation>
    <scope>NUCLEOTIDE SEQUENCE</scope>
</reference>
<keyword evidence="8" id="KW-0863">Zinc-finger</keyword>
<comment type="pathway">
    <text evidence="2">Protein modification; protein ubiquitination.</text>
</comment>
<keyword evidence="14" id="KW-0576">Peroxisome</keyword>
<keyword evidence="7" id="KW-0479">Metal-binding</keyword>
<evidence type="ECO:0000256" key="9">
    <source>
        <dbReference type="ARBA" id="ARBA00022786"/>
    </source>
</evidence>
<evidence type="ECO:0000259" key="18">
    <source>
        <dbReference type="Pfam" id="PF04757"/>
    </source>
</evidence>
<dbReference type="InterPro" id="IPR025654">
    <property type="entry name" value="PEX2/10"/>
</dbReference>
<evidence type="ECO:0000256" key="6">
    <source>
        <dbReference type="ARBA" id="ARBA00022692"/>
    </source>
</evidence>
<organism evidence="19">
    <name type="scientific">Timema californicum</name>
    <name type="common">California timema</name>
    <name type="synonym">Walking stick</name>
    <dbReference type="NCBI Taxonomy" id="61474"/>
    <lineage>
        <taxon>Eukaryota</taxon>
        <taxon>Metazoa</taxon>
        <taxon>Ecdysozoa</taxon>
        <taxon>Arthropoda</taxon>
        <taxon>Hexapoda</taxon>
        <taxon>Insecta</taxon>
        <taxon>Pterygota</taxon>
        <taxon>Neoptera</taxon>
        <taxon>Polyneoptera</taxon>
        <taxon>Phasmatodea</taxon>
        <taxon>Timematodea</taxon>
        <taxon>Timematoidea</taxon>
        <taxon>Timematidae</taxon>
        <taxon>Timema</taxon>
    </lineage>
</organism>
<evidence type="ECO:0000256" key="10">
    <source>
        <dbReference type="ARBA" id="ARBA00022833"/>
    </source>
</evidence>
<keyword evidence="6" id="KW-0812">Transmembrane</keyword>
<dbReference type="PANTHER" id="PTHR48178">
    <property type="entry name" value="PEROXISOME BIOGENESIS FACTOR 2"/>
    <property type="match status" value="1"/>
</dbReference>
<evidence type="ECO:0000256" key="5">
    <source>
        <dbReference type="ARBA" id="ARBA00022679"/>
    </source>
</evidence>
<evidence type="ECO:0000256" key="17">
    <source>
        <dbReference type="ARBA" id="ARBA00034523"/>
    </source>
</evidence>
<dbReference type="AlphaFoldDB" id="A0A7R9J3T5"/>
<keyword evidence="10" id="KW-0862">Zinc</keyword>
<keyword evidence="9" id="KW-0833">Ubl conjugation pathway</keyword>
<evidence type="ECO:0000313" key="19">
    <source>
        <dbReference type="EMBL" id="CAD7571976.1"/>
    </source>
</evidence>
<comment type="catalytic activity">
    <reaction evidence="16">
        <text>[E2 ubiquitin-conjugating enzyme]-S-ubiquitinyl-L-cysteine + [acceptor protein]-L-cysteine = [E2 ubiquitin-conjugating enzyme]-L-cysteine + [acceptor protein]-S-ubiquitinyl-L-cysteine.</text>
        <dbReference type="EC" id="2.3.2.36"/>
    </reaction>
</comment>
<sequence length="298" mass="34308">MKGQPVCLNMALIVKLDNQTPHRRRVKGNLLSPLVSRACEGCISTLRDYSDCSTLDHLNAIELDKQVLEILKTQVLNTAKFINVGVVGKYQPEIDALLKLILWKVSKLHNVYEKHATVGQQLLRIKYARTFNKRSAFLWALFIIGSKYIHDRSSEIKRATRDSNTFEWIPHILNWTEKGVRVVSFVNLLVFMLQGRYPTLVDRLLSHRIVSSGGSRNPDYQFTSRELVWHSLNEVLSFVVPLINYSFLRRQANYEADPEYECPVCDYPIENMNNISPATTFILDNKLADIISHLFIET</sequence>
<gene>
    <name evidence="19" type="ORF">TCMB3V08_LOCUS4634</name>
</gene>
<accession>A0A7R9J3T5</accession>
<evidence type="ECO:0000256" key="2">
    <source>
        <dbReference type="ARBA" id="ARBA00004906"/>
    </source>
</evidence>
<proteinExistence type="inferred from homology"/>
<name>A0A7R9J3T5_TIMCA</name>
<keyword evidence="12" id="KW-1133">Transmembrane helix</keyword>
<keyword evidence="5" id="KW-0808">Transferase</keyword>
<evidence type="ECO:0000256" key="4">
    <source>
        <dbReference type="ARBA" id="ARBA00022448"/>
    </source>
</evidence>
<keyword evidence="4" id="KW-0813">Transport</keyword>
<evidence type="ECO:0000256" key="3">
    <source>
        <dbReference type="ARBA" id="ARBA00008704"/>
    </source>
</evidence>
<comment type="similarity">
    <text evidence="3">Belongs to the pex2/pex10/pex12 family.</text>
</comment>
<comment type="subcellular location">
    <subcellularLocation>
        <location evidence="1">Peroxisome membrane</location>
        <topology evidence="1">Multi-pass membrane protein</topology>
    </subcellularLocation>
</comment>
<dbReference type="EC" id="2.3.2.36" evidence="17"/>